<dbReference type="Pfam" id="PF13412">
    <property type="entry name" value="HTH_24"/>
    <property type="match status" value="1"/>
</dbReference>
<protein>
    <submittedName>
        <fullName evidence="3">Winged helix-turn-helix transcriptional regulator</fullName>
    </submittedName>
</protein>
<dbReference type="CDD" id="cd00090">
    <property type="entry name" value="HTH_ARSR"/>
    <property type="match status" value="1"/>
</dbReference>
<dbReference type="InterPro" id="IPR036390">
    <property type="entry name" value="WH_DNA-bd_sf"/>
</dbReference>
<dbReference type="GO" id="GO:0003677">
    <property type="term" value="F:DNA binding"/>
    <property type="evidence" value="ECO:0007669"/>
    <property type="project" value="UniProtKB-KW"/>
</dbReference>
<accession>A0A3P1S6Z7</accession>
<dbReference type="GO" id="GO:0003700">
    <property type="term" value="F:DNA-binding transcription factor activity"/>
    <property type="evidence" value="ECO:0007669"/>
    <property type="project" value="InterPro"/>
</dbReference>
<sequence length="361" mass="42075">MKNRNCILFWSEAEYVYVRREESVGVKLVHYRSKLYEFLMVPAIVSREDKHMWKDLRQNQKELLLDVQPHYDKLYQDLLPLKSELVAVSLFEGATVGLAPLLYLYLLEKGEDPANLHDLLECLKKLDAEQIIYCLSLKLSKGGVTKGYPEDLLDFIENSDKSPENKWYWYQAIQYPEKLRDQLVSLLERVFELYQPIYEQFEHEVLAFEQEFSLLDVMDDEEQNAKLLEKATQVFVLSPMFIDSFLEKVPDFTSYSLVLSTRSSQLSKAESELNDETLALTLKTLGDETRYKVLIELIQPHAKNKDIAKKLGLTRASISFHTQKLLNSGLLELVVDDDSVKYTVNKELIQKIIEKFKQDLK</sequence>
<evidence type="ECO:0000313" key="3">
    <source>
        <dbReference type="EMBL" id="RRC92826.1"/>
    </source>
</evidence>
<dbReference type="RefSeq" id="WP_002899124.1">
    <property type="nucleotide sequence ID" value="NZ_CP071429.1"/>
</dbReference>
<dbReference type="InterPro" id="IPR001845">
    <property type="entry name" value="HTH_ArsR_DNA-bd_dom"/>
</dbReference>
<dbReference type="InterPro" id="IPR036388">
    <property type="entry name" value="WH-like_DNA-bd_sf"/>
</dbReference>
<evidence type="ECO:0000313" key="4">
    <source>
        <dbReference type="Proteomes" id="UP000277597"/>
    </source>
</evidence>
<comment type="caution">
    <text evidence="3">The sequence shown here is derived from an EMBL/GenBank/DDBJ whole genome shotgun (WGS) entry which is preliminary data.</text>
</comment>
<evidence type="ECO:0000256" key="1">
    <source>
        <dbReference type="ARBA" id="ARBA00023125"/>
    </source>
</evidence>
<dbReference type="AlphaFoldDB" id="A0A3P1S6Z7"/>
<dbReference type="EMBL" id="RQZI01000003">
    <property type="protein sequence ID" value="RRC92826.1"/>
    <property type="molecule type" value="Genomic_DNA"/>
</dbReference>
<gene>
    <name evidence="3" type="ORF">EII39_03640</name>
</gene>
<dbReference type="SMART" id="SM00418">
    <property type="entry name" value="HTH_ARSR"/>
    <property type="match status" value="1"/>
</dbReference>
<dbReference type="Gene3D" id="1.10.10.10">
    <property type="entry name" value="Winged helix-like DNA-binding domain superfamily/Winged helix DNA-binding domain"/>
    <property type="match status" value="1"/>
</dbReference>
<dbReference type="SUPFAM" id="SSF46785">
    <property type="entry name" value="Winged helix' DNA-binding domain"/>
    <property type="match status" value="1"/>
</dbReference>
<keyword evidence="1" id="KW-0238">DNA-binding</keyword>
<reference evidence="3 4" key="1">
    <citation type="submission" date="2018-11" db="EMBL/GenBank/DDBJ databases">
        <title>Genomes From Bacteria Associated with the Canine Oral Cavity: a Test Case for Automated Genome-Based Taxonomic Assignment.</title>
        <authorList>
            <person name="Coil D.A."/>
            <person name="Jospin G."/>
            <person name="Darling A.E."/>
            <person name="Wallis C."/>
            <person name="Davis I.J."/>
            <person name="Harris S."/>
            <person name="Eisen J.A."/>
            <person name="Holcombe L.J."/>
            <person name="O'Flynn C."/>
        </authorList>
    </citation>
    <scope>NUCLEOTIDE SEQUENCE [LARGE SCALE GENOMIC DNA]</scope>
    <source>
        <strain evidence="3 4">OH953</strain>
    </source>
</reference>
<feature type="domain" description="HTH arsR-type" evidence="2">
    <location>
        <begin position="270"/>
        <end position="361"/>
    </location>
</feature>
<dbReference type="Proteomes" id="UP000277597">
    <property type="component" value="Unassembled WGS sequence"/>
</dbReference>
<dbReference type="PROSITE" id="PS50987">
    <property type="entry name" value="HTH_ARSR_2"/>
    <property type="match status" value="1"/>
</dbReference>
<dbReference type="InterPro" id="IPR011991">
    <property type="entry name" value="ArsR-like_HTH"/>
</dbReference>
<evidence type="ECO:0000259" key="2">
    <source>
        <dbReference type="PROSITE" id="PS50987"/>
    </source>
</evidence>
<dbReference type="OMA" id="RHPLESM"/>
<name>A0A3P1S6Z7_STRSA</name>
<organism evidence="3 4">
    <name type="scientific">Streptococcus sanguinis</name>
    <dbReference type="NCBI Taxonomy" id="1305"/>
    <lineage>
        <taxon>Bacteria</taxon>
        <taxon>Bacillati</taxon>
        <taxon>Bacillota</taxon>
        <taxon>Bacilli</taxon>
        <taxon>Lactobacillales</taxon>
        <taxon>Streptococcaceae</taxon>
        <taxon>Streptococcus</taxon>
    </lineage>
</organism>
<proteinExistence type="predicted"/>